<organism evidence="3 4">
    <name type="scientific">candidate division WOR_3 bacterium SM23_60</name>
    <dbReference type="NCBI Taxonomy" id="1703780"/>
    <lineage>
        <taxon>Bacteria</taxon>
        <taxon>Bacteria division WOR-3</taxon>
    </lineage>
</organism>
<comment type="caution">
    <text evidence="3">The sequence shown here is derived from an EMBL/GenBank/DDBJ whole genome shotgun (WGS) entry which is preliminary data.</text>
</comment>
<protein>
    <recommendedName>
        <fullName evidence="2">FAD/NAD(P)-binding domain-containing protein</fullName>
    </recommendedName>
</protein>
<dbReference type="GO" id="GO:0016491">
    <property type="term" value="F:oxidoreductase activity"/>
    <property type="evidence" value="ECO:0007669"/>
    <property type="project" value="UniProtKB-KW"/>
</dbReference>
<dbReference type="SUPFAM" id="SSF51905">
    <property type="entry name" value="FAD/NAD(P)-binding domain"/>
    <property type="match status" value="1"/>
</dbReference>
<dbReference type="InterPro" id="IPR036188">
    <property type="entry name" value="FAD/NAD-bd_sf"/>
</dbReference>
<accession>A0A0S8GMC5</accession>
<name>A0A0S8GMC5_UNCW3</name>
<dbReference type="Proteomes" id="UP000051096">
    <property type="component" value="Unassembled WGS sequence"/>
</dbReference>
<gene>
    <name evidence="3" type="ORF">AMJ87_01030</name>
</gene>
<reference evidence="3 4" key="1">
    <citation type="journal article" date="2015" name="Microbiome">
        <title>Genomic resolution of linkages in carbon, nitrogen, and sulfur cycling among widespread estuary sediment bacteria.</title>
        <authorList>
            <person name="Baker B.J."/>
            <person name="Lazar C.S."/>
            <person name="Teske A.P."/>
            <person name="Dick G.J."/>
        </authorList>
    </citation>
    <scope>NUCLEOTIDE SEQUENCE [LARGE SCALE GENOMIC DNA]</scope>
    <source>
        <strain evidence="3">SM23_60</strain>
    </source>
</reference>
<dbReference type="AlphaFoldDB" id="A0A0S8GMC5"/>
<dbReference type="EMBL" id="LJUO01000005">
    <property type="protein sequence ID" value="KPK73634.1"/>
    <property type="molecule type" value="Genomic_DNA"/>
</dbReference>
<evidence type="ECO:0000313" key="4">
    <source>
        <dbReference type="Proteomes" id="UP000051096"/>
    </source>
</evidence>
<keyword evidence="1" id="KW-0560">Oxidoreductase</keyword>
<evidence type="ECO:0000256" key="1">
    <source>
        <dbReference type="ARBA" id="ARBA00023002"/>
    </source>
</evidence>
<sequence length="367" mass="39276">MTKSNFSLPQYSDIDVCVIGGGPAGLEAAIVATELGARTLIVDDNPVLGGQLIKQTHKFFGSKAHYCGVRGMDIATILTQRVKELNIDVVTSATVVGYYDNDTLGVLREDALFPIKAQRYVFATGASENMLAFENADLPGVYGAGAVQTMMNVYGVIPGKRALVIGSGNIGLIVPYQLLQAGVEVAAIVEVLDHVGGYHVHAAKIRRAGVPIYLKHTIIEARGTDRVSAGVISAVGDKYECILGTEKTIACDMILIAIGLSPLTELLYQAGCRIDYIPELGGHIPHHDDNMMTSQPHIFVCGDLACIEEASTAMLEGKIAGAKAYESLYGKNKKGGAIVQQARTELATIRTSPFEERIVWGRKKLTS</sequence>
<dbReference type="InterPro" id="IPR023753">
    <property type="entry name" value="FAD/NAD-binding_dom"/>
</dbReference>
<feature type="domain" description="FAD/NAD(P)-binding" evidence="2">
    <location>
        <begin position="15"/>
        <end position="317"/>
    </location>
</feature>
<dbReference type="PRINTS" id="PR00368">
    <property type="entry name" value="FADPNR"/>
</dbReference>
<dbReference type="PANTHER" id="PTHR42949">
    <property type="entry name" value="ANAEROBIC GLYCEROL-3-PHOSPHATE DEHYDROGENASE SUBUNIT B"/>
    <property type="match status" value="1"/>
</dbReference>
<dbReference type="Pfam" id="PF07992">
    <property type="entry name" value="Pyr_redox_2"/>
    <property type="match status" value="1"/>
</dbReference>
<dbReference type="PRINTS" id="PR00411">
    <property type="entry name" value="PNDRDTASEI"/>
</dbReference>
<dbReference type="PATRIC" id="fig|1703780.3.peg.55"/>
<proteinExistence type="predicted"/>
<dbReference type="Gene3D" id="3.50.50.60">
    <property type="entry name" value="FAD/NAD(P)-binding domain"/>
    <property type="match status" value="2"/>
</dbReference>
<dbReference type="InterPro" id="IPR051691">
    <property type="entry name" value="Metab_Enz_Cyan_OpOx_G3PDH"/>
</dbReference>
<evidence type="ECO:0000313" key="3">
    <source>
        <dbReference type="EMBL" id="KPK73634.1"/>
    </source>
</evidence>
<evidence type="ECO:0000259" key="2">
    <source>
        <dbReference type="Pfam" id="PF07992"/>
    </source>
</evidence>
<dbReference type="PANTHER" id="PTHR42949:SF3">
    <property type="entry name" value="ANAEROBIC GLYCEROL-3-PHOSPHATE DEHYDROGENASE SUBUNIT B"/>
    <property type="match status" value="1"/>
</dbReference>